<accession>A0A9D2AS32</accession>
<evidence type="ECO:0000313" key="1">
    <source>
        <dbReference type="EMBL" id="HIX47079.1"/>
    </source>
</evidence>
<dbReference type="PANTHER" id="PTHR38430">
    <property type="entry name" value="PROTEIN-ARGININE KINASE ACTIVATOR PROTEIN"/>
    <property type="match status" value="1"/>
</dbReference>
<dbReference type="InterPro" id="IPR025542">
    <property type="entry name" value="YacH"/>
</dbReference>
<dbReference type="PIRSF" id="PIRSF015034">
    <property type="entry name" value="YacH"/>
    <property type="match status" value="1"/>
</dbReference>
<name>A0A9D2AS32_9FIRM</name>
<organism evidence="1 2">
    <name type="scientific">Candidatus Borkfalkia faecigallinarum</name>
    <dbReference type="NCBI Taxonomy" id="2838509"/>
    <lineage>
        <taxon>Bacteria</taxon>
        <taxon>Bacillati</taxon>
        <taxon>Bacillota</taxon>
        <taxon>Clostridia</taxon>
        <taxon>Christensenellales</taxon>
        <taxon>Christensenellaceae</taxon>
        <taxon>Candidatus Borkfalkia</taxon>
    </lineage>
</organism>
<protein>
    <recommendedName>
        <fullName evidence="3">UVR domain-containing protein</fullName>
    </recommendedName>
</protein>
<dbReference type="PANTHER" id="PTHR38430:SF1">
    <property type="entry name" value="PROTEIN-ARGININE KINASE ACTIVATOR PROTEIN"/>
    <property type="match status" value="1"/>
</dbReference>
<comment type="caution">
    <text evidence="1">The sequence shown here is derived from an EMBL/GenBank/DDBJ whole genome shotgun (WGS) entry which is preliminary data.</text>
</comment>
<evidence type="ECO:0000313" key="2">
    <source>
        <dbReference type="Proteomes" id="UP000824249"/>
    </source>
</evidence>
<dbReference type="GO" id="GO:0008270">
    <property type="term" value="F:zinc ion binding"/>
    <property type="evidence" value="ECO:0007669"/>
    <property type="project" value="TreeGrafter"/>
</dbReference>
<reference evidence="1" key="1">
    <citation type="journal article" date="2021" name="PeerJ">
        <title>Extensive microbial diversity within the chicken gut microbiome revealed by metagenomics and culture.</title>
        <authorList>
            <person name="Gilroy R."/>
            <person name="Ravi A."/>
            <person name="Getino M."/>
            <person name="Pursley I."/>
            <person name="Horton D.L."/>
            <person name="Alikhan N.F."/>
            <person name="Baker D."/>
            <person name="Gharbi K."/>
            <person name="Hall N."/>
            <person name="Watson M."/>
            <person name="Adriaenssens E.M."/>
            <person name="Foster-Nyarko E."/>
            <person name="Jarju S."/>
            <person name="Secka A."/>
            <person name="Antonio M."/>
            <person name="Oren A."/>
            <person name="Chaudhuri R.R."/>
            <person name="La Ragione R."/>
            <person name="Hildebrand F."/>
            <person name="Pallen M.J."/>
        </authorList>
    </citation>
    <scope>NUCLEOTIDE SEQUENCE</scope>
    <source>
        <strain evidence="1">26628</strain>
    </source>
</reference>
<sequence length="166" mass="18994">MLCSNCKKHQATHLIRREGEREMALCDECFEKLGDAAVCFGDEPDFFVSFLQPEGEDGKEKRCPVCGCTFGDYMRTGVLGCAACYQAFRAELEPTIRRIHGKTVHEGKRPLANERMFRLLDEQKSMRSELERALREKRMKDADEINRALRRLNRMIYGDAPGGVNV</sequence>
<evidence type="ECO:0008006" key="3">
    <source>
        <dbReference type="Google" id="ProtNLM"/>
    </source>
</evidence>
<dbReference type="GO" id="GO:0005507">
    <property type="term" value="F:copper ion binding"/>
    <property type="evidence" value="ECO:0007669"/>
    <property type="project" value="TreeGrafter"/>
</dbReference>
<dbReference type="GO" id="GO:0046870">
    <property type="term" value="F:cadmium ion binding"/>
    <property type="evidence" value="ECO:0007669"/>
    <property type="project" value="TreeGrafter"/>
</dbReference>
<dbReference type="GO" id="GO:1990169">
    <property type="term" value="P:stress response to copper ion"/>
    <property type="evidence" value="ECO:0007669"/>
    <property type="project" value="TreeGrafter"/>
</dbReference>
<gene>
    <name evidence="1" type="ORF">H9737_05250</name>
</gene>
<dbReference type="Proteomes" id="UP000824249">
    <property type="component" value="Unassembled WGS sequence"/>
</dbReference>
<dbReference type="GO" id="GO:1990170">
    <property type="term" value="P:stress response to cadmium ion"/>
    <property type="evidence" value="ECO:0007669"/>
    <property type="project" value="TreeGrafter"/>
</dbReference>
<dbReference type="EMBL" id="DXFD01000081">
    <property type="protein sequence ID" value="HIX47079.1"/>
    <property type="molecule type" value="Genomic_DNA"/>
</dbReference>
<dbReference type="GO" id="GO:0050897">
    <property type="term" value="F:cobalt ion binding"/>
    <property type="evidence" value="ECO:0007669"/>
    <property type="project" value="TreeGrafter"/>
</dbReference>
<reference evidence="1" key="2">
    <citation type="submission" date="2021-04" db="EMBL/GenBank/DDBJ databases">
        <authorList>
            <person name="Gilroy R."/>
        </authorList>
    </citation>
    <scope>NUCLEOTIDE SEQUENCE</scope>
    <source>
        <strain evidence="1">26628</strain>
    </source>
</reference>
<proteinExistence type="predicted"/>
<dbReference type="AlphaFoldDB" id="A0A9D2AS32"/>